<reference evidence="2" key="1">
    <citation type="submission" date="2018-12" db="EMBL/GenBank/DDBJ databases">
        <title>Complete genome sequence of Roseovarius sp. MME-070.</title>
        <authorList>
            <person name="Nam Y.-D."/>
            <person name="Kang J."/>
            <person name="Chung W.-H."/>
            <person name="Park Y.S."/>
        </authorList>
    </citation>
    <scope>NUCLEOTIDE SEQUENCE [LARGE SCALE GENOMIC DNA]</scope>
    <source>
        <strain evidence="2">MME-070</strain>
    </source>
</reference>
<accession>A0A6I6ILM0</accession>
<name>A0A6I6ILM0_9RHOB</name>
<dbReference type="Proteomes" id="UP000428330">
    <property type="component" value="Chromosome"/>
</dbReference>
<gene>
    <name evidence="1" type="ORF">EI983_02410</name>
</gene>
<dbReference type="EMBL" id="CP034348">
    <property type="protein sequence ID" value="QGX97192.1"/>
    <property type="molecule type" value="Genomic_DNA"/>
</dbReference>
<proteinExistence type="predicted"/>
<protein>
    <submittedName>
        <fullName evidence="1">AlpA family phage regulatory protein</fullName>
    </submittedName>
</protein>
<dbReference type="AlphaFoldDB" id="A0A6I6ILM0"/>
<sequence length="70" mass="7857">MNFINFEQLSAKLGGRSRTSLYRDVKLGRLPAPMKMGRRVYWNEAEVDAAVQEYRVGQDLHSGSNIEAGA</sequence>
<dbReference type="Gene3D" id="1.10.238.160">
    <property type="match status" value="1"/>
</dbReference>
<keyword evidence="2" id="KW-1185">Reference proteome</keyword>
<dbReference type="KEGG" id="rom:EI983_02410"/>
<dbReference type="Pfam" id="PF05930">
    <property type="entry name" value="Phage_AlpA"/>
    <property type="match status" value="1"/>
</dbReference>
<organism evidence="1 2">
    <name type="scientific">Roseovarius faecimaris</name>
    <dbReference type="NCBI Taxonomy" id="2494550"/>
    <lineage>
        <taxon>Bacteria</taxon>
        <taxon>Pseudomonadati</taxon>
        <taxon>Pseudomonadota</taxon>
        <taxon>Alphaproteobacteria</taxon>
        <taxon>Rhodobacterales</taxon>
        <taxon>Roseobacteraceae</taxon>
        <taxon>Roseovarius</taxon>
    </lineage>
</organism>
<dbReference type="RefSeq" id="WP_157705696.1">
    <property type="nucleotide sequence ID" value="NZ_CP034348.1"/>
</dbReference>
<dbReference type="OrthoDB" id="9801242at2"/>
<evidence type="ECO:0000313" key="1">
    <source>
        <dbReference type="EMBL" id="QGX97192.1"/>
    </source>
</evidence>
<evidence type="ECO:0000313" key="2">
    <source>
        <dbReference type="Proteomes" id="UP000428330"/>
    </source>
</evidence>
<dbReference type="InterPro" id="IPR010260">
    <property type="entry name" value="AlpA"/>
</dbReference>